<reference evidence="1 2" key="1">
    <citation type="journal article" date="2015" name="Parasit. Vectors">
        <title>Draft genome of the scabies mite.</title>
        <authorList>
            <person name="Rider S.D.Jr."/>
            <person name="Morgan M.S."/>
            <person name="Arlian L.G."/>
        </authorList>
    </citation>
    <scope>NUCLEOTIDE SEQUENCE [LARGE SCALE GENOMIC DNA]</scope>
    <source>
        <strain evidence="1">Arlian Lab</strain>
    </source>
</reference>
<dbReference type="EMBL" id="JXLN01016078">
    <property type="protein sequence ID" value="KPM10925.1"/>
    <property type="molecule type" value="Genomic_DNA"/>
</dbReference>
<dbReference type="Proteomes" id="UP000616769">
    <property type="component" value="Unassembled WGS sequence"/>
</dbReference>
<organism evidence="1 2">
    <name type="scientific">Sarcoptes scabiei</name>
    <name type="common">Itch mite</name>
    <name type="synonym">Acarus scabiei</name>
    <dbReference type="NCBI Taxonomy" id="52283"/>
    <lineage>
        <taxon>Eukaryota</taxon>
        <taxon>Metazoa</taxon>
        <taxon>Ecdysozoa</taxon>
        <taxon>Arthropoda</taxon>
        <taxon>Chelicerata</taxon>
        <taxon>Arachnida</taxon>
        <taxon>Acari</taxon>
        <taxon>Acariformes</taxon>
        <taxon>Sarcoptiformes</taxon>
        <taxon>Astigmata</taxon>
        <taxon>Psoroptidia</taxon>
        <taxon>Sarcoptoidea</taxon>
        <taxon>Sarcoptidae</taxon>
        <taxon>Sarcoptinae</taxon>
        <taxon>Sarcoptes</taxon>
    </lineage>
</organism>
<comment type="caution">
    <text evidence="1">The sequence shown here is derived from an EMBL/GenBank/DDBJ whole genome shotgun (WGS) entry which is preliminary data.</text>
</comment>
<gene>
    <name evidence="1" type="ORF">QR98_0094900</name>
</gene>
<evidence type="ECO:0000313" key="1">
    <source>
        <dbReference type="EMBL" id="KPM10925.1"/>
    </source>
</evidence>
<accession>A0A132AK30</accession>
<evidence type="ECO:0000313" key="2">
    <source>
        <dbReference type="Proteomes" id="UP000616769"/>
    </source>
</evidence>
<proteinExistence type="predicted"/>
<dbReference type="AlphaFoldDB" id="A0A132AK30"/>
<dbReference type="VEuPathDB" id="VectorBase:SSCA009266"/>
<protein>
    <submittedName>
        <fullName evidence="1">Uncharacterized protein</fullName>
    </submittedName>
</protein>
<sequence length="104" mass="11643">MSSSNAQNFQQVKRNRIFEDLKCKHIKPNISGNPQGMIPQENSPFLLSSGLVTGSNSPAPIIPNQNLIFTSINVDSQEIPGNSFGYYVHQDSFHNPWLPCLPRF</sequence>
<name>A0A132AK30_SARSC</name>